<sequence>MALPASLLAPPPTLPPIPRNANGTLSGQQCLIGALDLYGVAGGIRLQLLGLIAAEQARQAGADAPQ</sequence>
<comment type="caution">
    <text evidence="2">The sequence shown here is derived from an EMBL/GenBank/DDBJ whole genome shotgun (WGS) entry which is preliminary data.</text>
</comment>
<dbReference type="AlphaFoldDB" id="A0A7W9F0D2"/>
<evidence type="ECO:0000256" key="1">
    <source>
        <dbReference type="SAM" id="MobiDB-lite"/>
    </source>
</evidence>
<name>A0A7W9F0D2_9SPHN</name>
<proteinExistence type="predicted"/>
<keyword evidence="3" id="KW-1185">Reference proteome</keyword>
<organism evidence="2 3">
    <name type="scientific">Sphingomonas prati</name>
    <dbReference type="NCBI Taxonomy" id="1843237"/>
    <lineage>
        <taxon>Bacteria</taxon>
        <taxon>Pseudomonadati</taxon>
        <taxon>Pseudomonadota</taxon>
        <taxon>Alphaproteobacteria</taxon>
        <taxon>Sphingomonadales</taxon>
        <taxon>Sphingomonadaceae</taxon>
        <taxon>Sphingomonas</taxon>
    </lineage>
</organism>
<protein>
    <submittedName>
        <fullName evidence="2">Uncharacterized protein</fullName>
    </submittedName>
</protein>
<reference evidence="2 3" key="1">
    <citation type="submission" date="2020-08" db="EMBL/GenBank/DDBJ databases">
        <title>Genomic Encyclopedia of Type Strains, Phase IV (KMG-IV): sequencing the most valuable type-strain genomes for metagenomic binning, comparative biology and taxonomic classification.</title>
        <authorList>
            <person name="Goeker M."/>
        </authorList>
    </citation>
    <scope>NUCLEOTIDE SEQUENCE [LARGE SCALE GENOMIC DNA]</scope>
    <source>
        <strain evidence="2 3">DSM 103336</strain>
    </source>
</reference>
<dbReference type="EMBL" id="JACIJR010000002">
    <property type="protein sequence ID" value="MBB5728252.1"/>
    <property type="molecule type" value="Genomic_DNA"/>
</dbReference>
<feature type="region of interest" description="Disordered" evidence="1">
    <location>
        <begin position="1"/>
        <end position="21"/>
    </location>
</feature>
<dbReference type="Proteomes" id="UP000546701">
    <property type="component" value="Unassembled WGS sequence"/>
</dbReference>
<evidence type="ECO:0000313" key="3">
    <source>
        <dbReference type="Proteomes" id="UP000546701"/>
    </source>
</evidence>
<gene>
    <name evidence="2" type="ORF">FHS99_000722</name>
</gene>
<accession>A0A7W9F0D2</accession>
<evidence type="ECO:0000313" key="2">
    <source>
        <dbReference type="EMBL" id="MBB5728252.1"/>
    </source>
</evidence>
<feature type="compositionally biased region" description="Pro residues" evidence="1">
    <location>
        <begin position="9"/>
        <end position="18"/>
    </location>
</feature>